<gene>
    <name evidence="1" type="ORF">DPMN_115036</name>
</gene>
<organism evidence="1 2">
    <name type="scientific">Dreissena polymorpha</name>
    <name type="common">Zebra mussel</name>
    <name type="synonym">Mytilus polymorpha</name>
    <dbReference type="NCBI Taxonomy" id="45954"/>
    <lineage>
        <taxon>Eukaryota</taxon>
        <taxon>Metazoa</taxon>
        <taxon>Spiralia</taxon>
        <taxon>Lophotrochozoa</taxon>
        <taxon>Mollusca</taxon>
        <taxon>Bivalvia</taxon>
        <taxon>Autobranchia</taxon>
        <taxon>Heteroconchia</taxon>
        <taxon>Euheterodonta</taxon>
        <taxon>Imparidentia</taxon>
        <taxon>Neoheterodontei</taxon>
        <taxon>Myida</taxon>
        <taxon>Dreissenoidea</taxon>
        <taxon>Dreissenidae</taxon>
        <taxon>Dreissena</taxon>
    </lineage>
</organism>
<reference evidence="1" key="2">
    <citation type="submission" date="2020-11" db="EMBL/GenBank/DDBJ databases">
        <authorList>
            <person name="McCartney M.A."/>
            <person name="Auch B."/>
            <person name="Kono T."/>
            <person name="Mallez S."/>
            <person name="Becker A."/>
            <person name="Gohl D.M."/>
            <person name="Silverstein K.A.T."/>
            <person name="Koren S."/>
            <person name="Bechman K.B."/>
            <person name="Herman A."/>
            <person name="Abrahante J.E."/>
            <person name="Garbe J."/>
        </authorList>
    </citation>
    <scope>NUCLEOTIDE SEQUENCE</scope>
    <source>
        <strain evidence="1">Duluth1</strain>
        <tissue evidence="1">Whole animal</tissue>
    </source>
</reference>
<evidence type="ECO:0000313" key="2">
    <source>
        <dbReference type="Proteomes" id="UP000828390"/>
    </source>
</evidence>
<proteinExistence type="predicted"/>
<protein>
    <submittedName>
        <fullName evidence="1">Uncharacterized protein</fullName>
    </submittedName>
</protein>
<sequence>MLPSMSSFPGNGINDGIVAGAAIAAAGGASSPTAKIQIIGTYNKMFFSETVRTD</sequence>
<reference evidence="1" key="1">
    <citation type="journal article" date="2019" name="bioRxiv">
        <title>The Genome of the Zebra Mussel, Dreissena polymorpha: A Resource for Invasive Species Research.</title>
        <authorList>
            <person name="McCartney M.A."/>
            <person name="Auch B."/>
            <person name="Kono T."/>
            <person name="Mallez S."/>
            <person name="Zhang Y."/>
            <person name="Obille A."/>
            <person name="Becker A."/>
            <person name="Abrahante J.E."/>
            <person name="Garbe J."/>
            <person name="Badalamenti J.P."/>
            <person name="Herman A."/>
            <person name="Mangelson H."/>
            <person name="Liachko I."/>
            <person name="Sullivan S."/>
            <person name="Sone E.D."/>
            <person name="Koren S."/>
            <person name="Silverstein K.A.T."/>
            <person name="Beckman K.B."/>
            <person name="Gohl D.M."/>
        </authorList>
    </citation>
    <scope>NUCLEOTIDE SEQUENCE</scope>
    <source>
        <strain evidence="1">Duluth1</strain>
        <tissue evidence="1">Whole animal</tissue>
    </source>
</reference>
<dbReference type="Proteomes" id="UP000828390">
    <property type="component" value="Unassembled WGS sequence"/>
</dbReference>
<accession>A0A9D4KL87</accession>
<dbReference type="EMBL" id="JAIWYP010000004">
    <property type="protein sequence ID" value="KAH3841569.1"/>
    <property type="molecule type" value="Genomic_DNA"/>
</dbReference>
<comment type="caution">
    <text evidence="1">The sequence shown here is derived from an EMBL/GenBank/DDBJ whole genome shotgun (WGS) entry which is preliminary data.</text>
</comment>
<keyword evidence="2" id="KW-1185">Reference proteome</keyword>
<name>A0A9D4KL87_DREPO</name>
<evidence type="ECO:0000313" key="1">
    <source>
        <dbReference type="EMBL" id="KAH3841569.1"/>
    </source>
</evidence>
<dbReference type="AlphaFoldDB" id="A0A9D4KL87"/>